<dbReference type="EMBL" id="JBAWKS010000002">
    <property type="protein sequence ID" value="MEI4551085.1"/>
    <property type="molecule type" value="Genomic_DNA"/>
</dbReference>
<evidence type="ECO:0000313" key="2">
    <source>
        <dbReference type="Proteomes" id="UP001382455"/>
    </source>
</evidence>
<name>A0ABU8EVS9_9GAMM</name>
<reference evidence="1 2" key="1">
    <citation type="submission" date="2023-12" db="EMBL/GenBank/DDBJ databases">
        <title>Friends and Foes: Symbiotic and Algicidal bacterial influence on Karenia brevis blooms.</title>
        <authorList>
            <person name="Fei C."/>
            <person name="Mohamed A.R."/>
            <person name="Booker A."/>
            <person name="Arshad M."/>
            <person name="Klass S."/>
            <person name="Ahn S."/>
            <person name="Gilbert P.M."/>
            <person name="Heil C.A."/>
            <person name="Martinez J.M."/>
            <person name="Amin S.A."/>
        </authorList>
    </citation>
    <scope>NUCLEOTIDE SEQUENCE [LARGE SCALE GENOMIC DNA]</scope>
    <source>
        <strain evidence="1 2">CE15</strain>
    </source>
</reference>
<dbReference type="Proteomes" id="UP001382455">
    <property type="component" value="Unassembled WGS sequence"/>
</dbReference>
<protein>
    <submittedName>
        <fullName evidence="1">Uncharacterized protein</fullName>
    </submittedName>
</protein>
<accession>A0ABU8EVS9</accession>
<proteinExistence type="predicted"/>
<keyword evidence="2" id="KW-1185">Reference proteome</keyword>
<evidence type="ECO:0000313" key="1">
    <source>
        <dbReference type="EMBL" id="MEI4551085.1"/>
    </source>
</evidence>
<comment type="caution">
    <text evidence="1">The sequence shown here is derived from an EMBL/GenBank/DDBJ whole genome shotgun (WGS) entry which is preliminary data.</text>
</comment>
<organism evidence="1 2">
    <name type="scientific">Pseudoalteromonas spongiae</name>
    <dbReference type="NCBI Taxonomy" id="298657"/>
    <lineage>
        <taxon>Bacteria</taxon>
        <taxon>Pseudomonadati</taxon>
        <taxon>Pseudomonadota</taxon>
        <taxon>Gammaproteobacteria</taxon>
        <taxon>Alteromonadales</taxon>
        <taxon>Pseudoalteromonadaceae</taxon>
        <taxon>Pseudoalteromonas</taxon>
    </lineage>
</organism>
<gene>
    <name evidence="1" type="ORF">WAE96_15540</name>
</gene>
<sequence>MRTSAIDMRVTKAYVLVMDDNTMLTKIPSAYRYLVASALILFSFLCQSETSVSDNSHTTCSAKNVGFSAEPNSLTANSLEGFYGYSDLFYLPNSPSRKVVLISNGQKFQTEQGMLDDIEAMVSVEKYNNHCEKIDIIIVRARYFEPGLELIRVLAYLYVNTHTTPFRYIGAYDFVIGDDNEYQMLMQNKALLPDDFKDIFSTLDLTLKNSALQLRITNFLNTKTTVKVYPIK</sequence>
<dbReference type="RefSeq" id="WP_336436122.1">
    <property type="nucleotide sequence ID" value="NZ_JBAWKS010000002.1"/>
</dbReference>